<dbReference type="Proteomes" id="UP000001811">
    <property type="component" value="Chromosome 13"/>
</dbReference>
<evidence type="ECO:0000313" key="5">
    <source>
        <dbReference type="Proteomes" id="UP000001811"/>
    </source>
</evidence>
<evidence type="ECO:0000256" key="2">
    <source>
        <dbReference type="ARBA" id="ARBA00017657"/>
    </source>
</evidence>
<dbReference type="GeneTree" id="ENSGT00980000201622"/>
<name>A0A5F9DV15_RABIT</name>
<dbReference type="AlphaFoldDB" id="A0A5F9DV15"/>
<dbReference type="PANTHER" id="PTHR21096:SF0">
    <property type="entry name" value="PROTEIN FAM136A"/>
    <property type="match status" value="1"/>
</dbReference>
<feature type="region of interest" description="Disordered" evidence="3">
    <location>
        <begin position="79"/>
        <end position="104"/>
    </location>
</feature>
<keyword evidence="5" id="KW-1185">Reference proteome</keyword>
<dbReference type="Bgee" id="ENSOCUG00000005113">
    <property type="expression patterns" value="Expressed in ovary and 19 other cell types or tissues"/>
</dbReference>
<reference evidence="4" key="3">
    <citation type="submission" date="2025-09" db="UniProtKB">
        <authorList>
            <consortium name="Ensembl"/>
        </authorList>
    </citation>
    <scope>IDENTIFICATION</scope>
    <source>
        <strain evidence="4">Thorbecke</strain>
    </source>
</reference>
<evidence type="ECO:0000313" key="4">
    <source>
        <dbReference type="Ensembl" id="ENSOCUP00000049380.1"/>
    </source>
</evidence>
<accession>A0A5F9DV15</accession>
<reference evidence="4 5" key="1">
    <citation type="journal article" date="2011" name="Nature">
        <title>A high-resolution map of human evolutionary constraint using 29 mammals.</title>
        <authorList>
            <person name="Lindblad-Toh K."/>
            <person name="Garber M."/>
            <person name="Zuk O."/>
            <person name="Lin M.F."/>
            <person name="Parker B.J."/>
            <person name="Washietl S."/>
            <person name="Kheradpour P."/>
            <person name="Ernst J."/>
            <person name="Jordan G."/>
            <person name="Mauceli E."/>
            <person name="Ward L.D."/>
            <person name="Lowe C.B."/>
            <person name="Holloway A.K."/>
            <person name="Clamp M."/>
            <person name="Gnerre S."/>
            <person name="Alfoldi J."/>
            <person name="Beal K."/>
            <person name="Chang J."/>
            <person name="Clawson H."/>
            <person name="Cuff J."/>
            <person name="Di Palma F."/>
            <person name="Fitzgerald S."/>
            <person name="Flicek P."/>
            <person name="Guttman M."/>
            <person name="Hubisz M.J."/>
            <person name="Jaffe D.B."/>
            <person name="Jungreis I."/>
            <person name="Kent W.J."/>
            <person name="Kostka D."/>
            <person name="Lara M."/>
            <person name="Martins A.L."/>
            <person name="Massingham T."/>
            <person name="Moltke I."/>
            <person name="Raney B.J."/>
            <person name="Rasmussen M.D."/>
            <person name="Robinson J."/>
            <person name="Stark A."/>
            <person name="Vilella A.J."/>
            <person name="Wen J."/>
            <person name="Xie X."/>
            <person name="Zody M.C."/>
            <person name="Baldwin J."/>
            <person name="Bloom T."/>
            <person name="Chin C.W."/>
            <person name="Heiman D."/>
            <person name="Nicol R."/>
            <person name="Nusbaum C."/>
            <person name="Young S."/>
            <person name="Wilkinson J."/>
            <person name="Worley K.C."/>
            <person name="Kovar C.L."/>
            <person name="Muzny D.M."/>
            <person name="Gibbs R.A."/>
            <person name="Cree A."/>
            <person name="Dihn H.H."/>
            <person name="Fowler G."/>
            <person name="Jhangiani S."/>
            <person name="Joshi V."/>
            <person name="Lee S."/>
            <person name="Lewis L.R."/>
            <person name="Nazareth L.V."/>
            <person name="Okwuonu G."/>
            <person name="Santibanez J."/>
            <person name="Warren W.C."/>
            <person name="Mardis E.R."/>
            <person name="Weinstock G.M."/>
            <person name="Wilson R.K."/>
            <person name="Delehaunty K."/>
            <person name="Dooling D."/>
            <person name="Fronik C."/>
            <person name="Fulton L."/>
            <person name="Fulton B."/>
            <person name="Graves T."/>
            <person name="Minx P."/>
            <person name="Sodergren E."/>
            <person name="Birney E."/>
            <person name="Margulies E.H."/>
            <person name="Herrero J."/>
            <person name="Green E.D."/>
            <person name="Haussler D."/>
            <person name="Siepel A."/>
            <person name="Goldman N."/>
            <person name="Pollard K.S."/>
            <person name="Pedersen J.S."/>
            <person name="Lander E.S."/>
            <person name="Kellis M."/>
        </authorList>
    </citation>
    <scope>NUCLEOTIDE SEQUENCE [LARGE SCALE GENOMIC DNA]</scope>
    <source>
        <strain evidence="4 5">Thorbecke inbred</strain>
    </source>
</reference>
<protein>
    <recommendedName>
        <fullName evidence="2">Protein FAM136A</fullName>
    </recommendedName>
</protein>
<dbReference type="GO" id="GO:0005737">
    <property type="term" value="C:cytoplasm"/>
    <property type="evidence" value="ECO:0007669"/>
    <property type="project" value="TreeGrafter"/>
</dbReference>
<dbReference type="EMBL" id="AAGW02000498">
    <property type="status" value="NOT_ANNOTATED_CDS"/>
    <property type="molecule type" value="Genomic_DNA"/>
</dbReference>
<sequence length="104" mass="11604">MAELQQLRLQEAVDSMVKNLERESIRRCRASRSSAALAVVRTAGCPCSRYTMHRHCHMPLAQAQALVTSELEKLQDRLARSQLPSHGSQDKLAATVSPCKERGF</sequence>
<comment type="similarity">
    <text evidence="1">Belongs to the FAM136 family.</text>
</comment>
<evidence type="ECO:0000256" key="3">
    <source>
        <dbReference type="SAM" id="MobiDB-lite"/>
    </source>
</evidence>
<dbReference type="Pfam" id="PF05811">
    <property type="entry name" value="DUF842"/>
    <property type="match status" value="1"/>
</dbReference>
<reference evidence="4" key="2">
    <citation type="submission" date="2025-08" db="UniProtKB">
        <authorList>
            <consortium name="Ensembl"/>
        </authorList>
    </citation>
    <scope>IDENTIFICATION</scope>
    <source>
        <strain evidence="4">Thorbecke</strain>
    </source>
</reference>
<dbReference type="InParanoid" id="A0A5F9DV15"/>
<dbReference type="PANTHER" id="PTHR21096">
    <property type="entry name" value="PROTEIN FAM136A"/>
    <property type="match status" value="1"/>
</dbReference>
<proteinExistence type="inferred from homology"/>
<evidence type="ECO:0000256" key="1">
    <source>
        <dbReference type="ARBA" id="ARBA00009952"/>
    </source>
</evidence>
<dbReference type="InterPro" id="IPR008560">
    <property type="entry name" value="DUF842_euk"/>
</dbReference>
<organism evidence="4 5">
    <name type="scientific">Oryctolagus cuniculus</name>
    <name type="common">Rabbit</name>
    <dbReference type="NCBI Taxonomy" id="9986"/>
    <lineage>
        <taxon>Eukaryota</taxon>
        <taxon>Metazoa</taxon>
        <taxon>Chordata</taxon>
        <taxon>Craniata</taxon>
        <taxon>Vertebrata</taxon>
        <taxon>Euteleostomi</taxon>
        <taxon>Mammalia</taxon>
        <taxon>Eutheria</taxon>
        <taxon>Euarchontoglires</taxon>
        <taxon>Glires</taxon>
        <taxon>Lagomorpha</taxon>
        <taxon>Leporidae</taxon>
        <taxon>Oryctolagus</taxon>
    </lineage>
</organism>
<dbReference type="Ensembl" id="ENSOCUT00000005112.3">
    <property type="protein sequence ID" value="ENSOCUP00000049380.1"/>
    <property type="gene ID" value="ENSOCUG00000005113.3"/>
</dbReference>